<keyword evidence="7 12" id="KW-0067">ATP-binding</keyword>
<dbReference type="InterPro" id="IPR036097">
    <property type="entry name" value="HisK_dim/P_sf"/>
</dbReference>
<feature type="compositionally biased region" description="Polar residues" evidence="9">
    <location>
        <begin position="397"/>
        <end position="408"/>
    </location>
</feature>
<dbReference type="PROSITE" id="PS50112">
    <property type="entry name" value="PAS"/>
    <property type="match status" value="1"/>
</dbReference>
<dbReference type="SMART" id="SM00091">
    <property type="entry name" value="PAS"/>
    <property type="match status" value="1"/>
</dbReference>
<accession>A0ABT4LQ65</accession>
<dbReference type="GO" id="GO:0005524">
    <property type="term" value="F:ATP binding"/>
    <property type="evidence" value="ECO:0007669"/>
    <property type="project" value="UniProtKB-KW"/>
</dbReference>
<dbReference type="Pfam" id="PF00512">
    <property type="entry name" value="HisKA"/>
    <property type="match status" value="1"/>
</dbReference>
<evidence type="ECO:0000256" key="4">
    <source>
        <dbReference type="ARBA" id="ARBA00022679"/>
    </source>
</evidence>
<dbReference type="EC" id="2.7.13.3" evidence="2"/>
<dbReference type="RefSeq" id="WP_269424220.1">
    <property type="nucleotide sequence ID" value="NZ_JAPWGY010000005.1"/>
</dbReference>
<reference evidence="12" key="1">
    <citation type="submission" date="2022-12" db="EMBL/GenBank/DDBJ databases">
        <title>Bacterial isolates from different developmental stages of Nematostella vectensis.</title>
        <authorList>
            <person name="Fraune S."/>
        </authorList>
    </citation>
    <scope>NUCLEOTIDE SEQUENCE</scope>
    <source>
        <strain evidence="12">G21630-S1</strain>
    </source>
</reference>
<dbReference type="SUPFAM" id="SSF55874">
    <property type="entry name" value="ATPase domain of HSP90 chaperone/DNA topoisomerase II/histidine kinase"/>
    <property type="match status" value="1"/>
</dbReference>
<comment type="caution">
    <text evidence="12">The sequence shown here is derived from an EMBL/GenBank/DDBJ whole genome shotgun (WGS) entry which is preliminary data.</text>
</comment>
<evidence type="ECO:0000256" key="1">
    <source>
        <dbReference type="ARBA" id="ARBA00000085"/>
    </source>
</evidence>
<keyword evidence="5" id="KW-0547">Nucleotide-binding</keyword>
<keyword evidence="3" id="KW-0597">Phosphoprotein</keyword>
<dbReference type="Proteomes" id="UP001069802">
    <property type="component" value="Unassembled WGS sequence"/>
</dbReference>
<evidence type="ECO:0000313" key="12">
    <source>
        <dbReference type="EMBL" id="MCZ4282072.1"/>
    </source>
</evidence>
<dbReference type="InterPro" id="IPR003594">
    <property type="entry name" value="HATPase_dom"/>
</dbReference>
<sequence length="408" mass="44416">MNKSAVVNVSSLQGSQLDRPSVSQPNDQAFAILNSLTDPVFVIDGDNRITFANQAAEQFLHSSAVVLIGSNLSSHFVGDSPLVQLVEQTRREQSSVAEYGVRLDTPRIGNHLVALVISPVQDQTDHCVVTVQQQSIARKIDHQLVHRNAARSITAMGAMLAHEVKNPLSGIRGAAQLLELNADDDDRQLTRLICDEADRIVKLVDRMEMFSDTRPLEKTAVNIHEILSHVRLLAESGFGQGIQFTERYDPSLPEVYGNRDLLIQALLNLVKNSAEAIGKNSGEIIITTSYQQGVRMRLPGGGERMELPLLVTVEDNGPGIPEDLHRHLFDPFVSTKAGGKGLGLALVSKVIEDHGGVIELESNSGLTRFSINLPLAPKEMREDFIPQKKSAVAGNSVPVSGNQSKDVN</sequence>
<keyword evidence="4" id="KW-0808">Transferase</keyword>
<dbReference type="CDD" id="cd00082">
    <property type="entry name" value="HisKA"/>
    <property type="match status" value="1"/>
</dbReference>
<evidence type="ECO:0000256" key="3">
    <source>
        <dbReference type="ARBA" id="ARBA00022553"/>
    </source>
</evidence>
<dbReference type="InterPro" id="IPR005467">
    <property type="entry name" value="His_kinase_dom"/>
</dbReference>
<gene>
    <name evidence="12" type="ORF">O4H49_14885</name>
</gene>
<evidence type="ECO:0000256" key="8">
    <source>
        <dbReference type="ARBA" id="ARBA00023012"/>
    </source>
</evidence>
<dbReference type="InterPro" id="IPR036890">
    <property type="entry name" value="HATPase_C_sf"/>
</dbReference>
<evidence type="ECO:0000256" key="6">
    <source>
        <dbReference type="ARBA" id="ARBA00022777"/>
    </source>
</evidence>
<dbReference type="InterPro" id="IPR035965">
    <property type="entry name" value="PAS-like_dom_sf"/>
</dbReference>
<dbReference type="SUPFAM" id="SSF47384">
    <property type="entry name" value="Homodimeric domain of signal transducing histidine kinase"/>
    <property type="match status" value="1"/>
</dbReference>
<dbReference type="EMBL" id="JAPWGY010000005">
    <property type="protein sequence ID" value="MCZ4282072.1"/>
    <property type="molecule type" value="Genomic_DNA"/>
</dbReference>
<dbReference type="Gene3D" id="3.30.450.20">
    <property type="entry name" value="PAS domain"/>
    <property type="match status" value="1"/>
</dbReference>
<dbReference type="CDD" id="cd00130">
    <property type="entry name" value="PAS"/>
    <property type="match status" value="1"/>
</dbReference>
<dbReference type="InterPro" id="IPR004358">
    <property type="entry name" value="Sig_transdc_His_kin-like_C"/>
</dbReference>
<dbReference type="Gene3D" id="1.10.287.130">
    <property type="match status" value="1"/>
</dbReference>
<evidence type="ECO:0000256" key="2">
    <source>
        <dbReference type="ARBA" id="ARBA00012438"/>
    </source>
</evidence>
<dbReference type="Pfam" id="PF00989">
    <property type="entry name" value="PAS"/>
    <property type="match status" value="1"/>
</dbReference>
<dbReference type="PRINTS" id="PR00344">
    <property type="entry name" value="BCTRLSENSOR"/>
</dbReference>
<keyword evidence="6" id="KW-0418">Kinase</keyword>
<proteinExistence type="predicted"/>
<dbReference type="PANTHER" id="PTHR43065:SF10">
    <property type="entry name" value="PEROXIDE STRESS-ACTIVATED HISTIDINE KINASE MAK3"/>
    <property type="match status" value="1"/>
</dbReference>
<comment type="catalytic activity">
    <reaction evidence="1">
        <text>ATP + protein L-histidine = ADP + protein N-phospho-L-histidine.</text>
        <dbReference type="EC" id="2.7.13.3"/>
    </reaction>
</comment>
<evidence type="ECO:0000256" key="5">
    <source>
        <dbReference type="ARBA" id="ARBA00022741"/>
    </source>
</evidence>
<keyword evidence="13" id="KW-1185">Reference proteome</keyword>
<dbReference type="InterPro" id="IPR003661">
    <property type="entry name" value="HisK_dim/P_dom"/>
</dbReference>
<evidence type="ECO:0000259" key="10">
    <source>
        <dbReference type="PROSITE" id="PS50109"/>
    </source>
</evidence>
<dbReference type="PROSITE" id="PS50109">
    <property type="entry name" value="HIS_KIN"/>
    <property type="match status" value="1"/>
</dbReference>
<dbReference type="SMART" id="SM00387">
    <property type="entry name" value="HATPase_c"/>
    <property type="match status" value="1"/>
</dbReference>
<feature type="domain" description="PAS" evidence="11">
    <location>
        <begin position="32"/>
        <end position="72"/>
    </location>
</feature>
<organism evidence="12 13">
    <name type="scientific">Kiloniella laminariae</name>
    <dbReference type="NCBI Taxonomy" id="454162"/>
    <lineage>
        <taxon>Bacteria</taxon>
        <taxon>Pseudomonadati</taxon>
        <taxon>Pseudomonadota</taxon>
        <taxon>Alphaproteobacteria</taxon>
        <taxon>Rhodospirillales</taxon>
        <taxon>Kiloniellaceae</taxon>
        <taxon>Kiloniella</taxon>
    </lineage>
</organism>
<name>A0ABT4LQ65_9PROT</name>
<dbReference type="SUPFAM" id="SSF55785">
    <property type="entry name" value="PYP-like sensor domain (PAS domain)"/>
    <property type="match status" value="1"/>
</dbReference>
<evidence type="ECO:0000259" key="11">
    <source>
        <dbReference type="PROSITE" id="PS50112"/>
    </source>
</evidence>
<dbReference type="InterPro" id="IPR000014">
    <property type="entry name" value="PAS"/>
</dbReference>
<protein>
    <recommendedName>
        <fullName evidence="2">histidine kinase</fullName>
        <ecNumber evidence="2">2.7.13.3</ecNumber>
    </recommendedName>
</protein>
<dbReference type="Pfam" id="PF02518">
    <property type="entry name" value="HATPase_c"/>
    <property type="match status" value="1"/>
</dbReference>
<dbReference type="InterPro" id="IPR013767">
    <property type="entry name" value="PAS_fold"/>
</dbReference>
<dbReference type="Gene3D" id="3.30.565.10">
    <property type="entry name" value="Histidine kinase-like ATPase, C-terminal domain"/>
    <property type="match status" value="1"/>
</dbReference>
<evidence type="ECO:0000256" key="9">
    <source>
        <dbReference type="SAM" id="MobiDB-lite"/>
    </source>
</evidence>
<keyword evidence="8" id="KW-0902">Two-component regulatory system</keyword>
<dbReference type="PANTHER" id="PTHR43065">
    <property type="entry name" value="SENSOR HISTIDINE KINASE"/>
    <property type="match status" value="1"/>
</dbReference>
<feature type="domain" description="Histidine kinase" evidence="10">
    <location>
        <begin position="159"/>
        <end position="377"/>
    </location>
</feature>
<feature type="region of interest" description="Disordered" evidence="9">
    <location>
        <begin position="387"/>
        <end position="408"/>
    </location>
</feature>
<evidence type="ECO:0000313" key="13">
    <source>
        <dbReference type="Proteomes" id="UP001069802"/>
    </source>
</evidence>
<evidence type="ECO:0000256" key="7">
    <source>
        <dbReference type="ARBA" id="ARBA00022840"/>
    </source>
</evidence>
<dbReference type="SMART" id="SM00388">
    <property type="entry name" value="HisKA"/>
    <property type="match status" value="1"/>
</dbReference>